<dbReference type="EMBL" id="JAWQEG010003466">
    <property type="protein sequence ID" value="KAK3866097.1"/>
    <property type="molecule type" value="Genomic_DNA"/>
</dbReference>
<dbReference type="AlphaFoldDB" id="A0AAE1F2I8"/>
<evidence type="ECO:0000313" key="3">
    <source>
        <dbReference type="Proteomes" id="UP001286313"/>
    </source>
</evidence>
<reference evidence="2" key="1">
    <citation type="submission" date="2023-10" db="EMBL/GenBank/DDBJ databases">
        <title>Genome assemblies of two species of porcelain crab, Petrolisthes cinctipes and Petrolisthes manimaculis (Anomura: Porcellanidae).</title>
        <authorList>
            <person name="Angst P."/>
        </authorList>
    </citation>
    <scope>NUCLEOTIDE SEQUENCE</scope>
    <source>
        <strain evidence="2">PB745_01</strain>
        <tissue evidence="2">Gill</tissue>
    </source>
</reference>
<proteinExistence type="predicted"/>
<keyword evidence="3" id="KW-1185">Reference proteome</keyword>
<feature type="region of interest" description="Disordered" evidence="1">
    <location>
        <begin position="120"/>
        <end position="151"/>
    </location>
</feature>
<name>A0AAE1F2I8_PETCI</name>
<feature type="region of interest" description="Disordered" evidence="1">
    <location>
        <begin position="25"/>
        <end position="72"/>
    </location>
</feature>
<sequence>MGHNTEEWTGVKKQPNEVVISLEWQNNEAKEPGNSEDEFIGTMVHSEDRKRASGITEKGKTGMMEHTKAGTGITEAETKESMEQPVERKGTVVEQLQPEEETGNVDQTQNWNETMKKLNEKLKGPSRQSGNEESEMVEHTEEGAWQGRGPCTPCNSTVEAETLTLPTVGFVCLEAPPATRPSTTCLVFFKGQFNLTLHLHQFLPTHWSVSL</sequence>
<feature type="compositionally biased region" description="Basic and acidic residues" evidence="1">
    <location>
        <begin position="45"/>
        <end position="68"/>
    </location>
</feature>
<gene>
    <name evidence="2" type="ORF">Pcinc_028354</name>
</gene>
<organism evidence="2 3">
    <name type="scientific">Petrolisthes cinctipes</name>
    <name type="common">Flat porcelain crab</name>
    <dbReference type="NCBI Taxonomy" id="88211"/>
    <lineage>
        <taxon>Eukaryota</taxon>
        <taxon>Metazoa</taxon>
        <taxon>Ecdysozoa</taxon>
        <taxon>Arthropoda</taxon>
        <taxon>Crustacea</taxon>
        <taxon>Multicrustacea</taxon>
        <taxon>Malacostraca</taxon>
        <taxon>Eumalacostraca</taxon>
        <taxon>Eucarida</taxon>
        <taxon>Decapoda</taxon>
        <taxon>Pleocyemata</taxon>
        <taxon>Anomura</taxon>
        <taxon>Galatheoidea</taxon>
        <taxon>Porcellanidae</taxon>
        <taxon>Petrolisthes</taxon>
    </lineage>
</organism>
<evidence type="ECO:0000313" key="2">
    <source>
        <dbReference type="EMBL" id="KAK3866097.1"/>
    </source>
</evidence>
<dbReference type="Proteomes" id="UP001286313">
    <property type="component" value="Unassembled WGS sequence"/>
</dbReference>
<evidence type="ECO:0000256" key="1">
    <source>
        <dbReference type="SAM" id="MobiDB-lite"/>
    </source>
</evidence>
<protein>
    <submittedName>
        <fullName evidence="2">Uncharacterized protein</fullName>
    </submittedName>
</protein>
<accession>A0AAE1F2I8</accession>
<comment type="caution">
    <text evidence="2">The sequence shown here is derived from an EMBL/GenBank/DDBJ whole genome shotgun (WGS) entry which is preliminary data.</text>
</comment>